<feature type="domain" description="HTH merR-type" evidence="1">
    <location>
        <begin position="23"/>
        <end position="88"/>
    </location>
</feature>
<dbReference type="Proteomes" id="UP000286848">
    <property type="component" value="Unassembled WGS sequence"/>
</dbReference>
<dbReference type="AlphaFoldDB" id="A0A401IQ19"/>
<dbReference type="RefSeq" id="WP_124974283.1">
    <property type="nucleotide sequence ID" value="NZ_BFFP01000001.1"/>
</dbReference>
<reference evidence="2 3" key="1">
    <citation type="journal article" date="2019" name="Int. J. Syst. Evol. Microbiol.">
        <title>Lactobacillus salitolerans sp. nov., a novel lactic acid bacterium isolated from spent mushroom substrates.</title>
        <authorList>
            <person name="Tohno M."/>
            <person name="Tanizawa Y."/>
            <person name="Kojima Y."/>
            <person name="Sakamoto M."/>
            <person name="Nakamura Y."/>
            <person name="Ohkuma M."/>
            <person name="Kobayashi H."/>
        </authorList>
    </citation>
    <scope>NUCLEOTIDE SEQUENCE [LARGE SCALE GENOMIC DNA]</scope>
    <source>
        <strain evidence="2 3">YK43</strain>
    </source>
</reference>
<evidence type="ECO:0000313" key="3">
    <source>
        <dbReference type="Proteomes" id="UP000286848"/>
    </source>
</evidence>
<dbReference type="Pfam" id="PF13411">
    <property type="entry name" value="MerR_1"/>
    <property type="match status" value="1"/>
</dbReference>
<dbReference type="EMBL" id="BFFP01000001">
    <property type="protein sequence ID" value="GBG93604.1"/>
    <property type="molecule type" value="Genomic_DNA"/>
</dbReference>
<dbReference type="InterPro" id="IPR009061">
    <property type="entry name" value="DNA-bd_dom_put_sf"/>
</dbReference>
<comment type="caution">
    <text evidence="2">The sequence shown here is derived from an EMBL/GenBank/DDBJ whole genome shotgun (WGS) entry which is preliminary data.</text>
</comment>
<sequence length="148" mass="16458">MEEISKYGKRLHEIIRPDKILLSIRDAARASEVTDTQVRYWIKSGYLSTVKADNGAIKLGIGQIPLIRIIKAFMDEGYTLPAAAEKAQASREIVHSLSKLLLSRLGNIEKTEDGTIFDFGPLDEDPTQHVYGVDAGDQVKFIVQTAEK</sequence>
<dbReference type="GO" id="GO:0003677">
    <property type="term" value="F:DNA binding"/>
    <property type="evidence" value="ECO:0007669"/>
    <property type="project" value="InterPro"/>
</dbReference>
<keyword evidence="3" id="KW-1185">Reference proteome</keyword>
<gene>
    <name evidence="2" type="primary">merR</name>
    <name evidence="2" type="ORF">LFYK43_00630</name>
</gene>
<accession>A0A401IQ19</accession>
<dbReference type="Gene3D" id="1.10.1660.10">
    <property type="match status" value="1"/>
</dbReference>
<dbReference type="SUPFAM" id="SSF46955">
    <property type="entry name" value="Putative DNA-binding domain"/>
    <property type="match status" value="1"/>
</dbReference>
<dbReference type="InterPro" id="IPR000551">
    <property type="entry name" value="MerR-type_HTH_dom"/>
</dbReference>
<organism evidence="2 3">
    <name type="scientific">Ligilactobacillus salitolerans</name>
    <dbReference type="NCBI Taxonomy" id="1808352"/>
    <lineage>
        <taxon>Bacteria</taxon>
        <taxon>Bacillati</taxon>
        <taxon>Bacillota</taxon>
        <taxon>Bacilli</taxon>
        <taxon>Lactobacillales</taxon>
        <taxon>Lactobacillaceae</taxon>
        <taxon>Ligilactobacillus</taxon>
    </lineage>
</organism>
<protein>
    <submittedName>
        <fullName evidence="2">MerR family transcriptional regulator</fullName>
    </submittedName>
</protein>
<proteinExistence type="predicted"/>
<dbReference type="GO" id="GO:0006355">
    <property type="term" value="P:regulation of DNA-templated transcription"/>
    <property type="evidence" value="ECO:0007669"/>
    <property type="project" value="InterPro"/>
</dbReference>
<dbReference type="OrthoDB" id="9806513at2"/>
<name>A0A401IQ19_9LACO</name>
<evidence type="ECO:0000313" key="2">
    <source>
        <dbReference type="EMBL" id="GBG93604.1"/>
    </source>
</evidence>
<evidence type="ECO:0000259" key="1">
    <source>
        <dbReference type="Pfam" id="PF13411"/>
    </source>
</evidence>